<proteinExistence type="predicted"/>
<organism evidence="1 2">
    <name type="scientific">Ureibacillus suwonensis</name>
    <dbReference type="NCBI Taxonomy" id="313007"/>
    <lineage>
        <taxon>Bacteria</taxon>
        <taxon>Bacillati</taxon>
        <taxon>Bacillota</taxon>
        <taxon>Bacilli</taxon>
        <taxon>Bacillales</taxon>
        <taxon>Caryophanaceae</taxon>
        <taxon>Ureibacillus</taxon>
    </lineage>
</organism>
<protein>
    <submittedName>
        <fullName evidence="1">Uncharacterized protein</fullName>
    </submittedName>
</protein>
<comment type="caution">
    <text evidence="1">The sequence shown here is derived from an EMBL/GenBank/DDBJ whole genome shotgun (WGS) entry which is preliminary data.</text>
</comment>
<sequence length="427" mass="50791">MSWLLQWVLPNEVNQIDDLYRVDIEESIHQLEAFALAHQNEIKKVFIWVRLHRPFSIRQQMEFEERWEKELRKKIHQNVELIVLDRKKGKWFENELIEVNREIHRICIEEPFEEMVLISRGEHSQLQQAVLIGGIKTFANRFCLMLQDQATGELIRQQFHDSPYKKSWLQLFQHLIHDYNYVGALKLMEGLEKNDRTRFIKYLLEVQLLRQNFNFEKALEKFMEAKKIHPASNLRLLEMELILQCLNGEQGEQKKELEQIQELYRHIKALLLKGDYPAFLVRFYRAREAVLRYIVKYGPDEKIDIPRASSIYQFINQVEELYEEGKINRYFGVYFYIKSSNVANALNVRNKSFIGHNRKSISKNAIFHEYYGSKNIKIPQATERFLGDTRIMLRDLGGALDDNLEAMNLYLIELMFSAAREGAVKVD</sequence>
<reference evidence="2" key="1">
    <citation type="journal article" date="2019" name="Int. J. Syst. Evol. Microbiol.">
        <title>The Global Catalogue of Microorganisms (GCM) 10K type strain sequencing project: providing services to taxonomists for standard genome sequencing and annotation.</title>
        <authorList>
            <consortium name="The Broad Institute Genomics Platform"/>
            <consortium name="The Broad Institute Genome Sequencing Center for Infectious Disease"/>
            <person name="Wu L."/>
            <person name="Ma J."/>
        </authorList>
    </citation>
    <scope>NUCLEOTIDE SEQUENCE [LARGE SCALE GENOMIC DNA]</scope>
    <source>
        <strain evidence="2">CCUG 56331</strain>
    </source>
</reference>
<dbReference type="RefSeq" id="WP_390310143.1">
    <property type="nucleotide sequence ID" value="NZ_JBHSNQ010000178.1"/>
</dbReference>
<dbReference type="EMBL" id="JBHSNQ010000178">
    <property type="protein sequence ID" value="MFC5542714.1"/>
    <property type="molecule type" value="Genomic_DNA"/>
</dbReference>
<name>A0ABW0RD88_9BACL</name>
<keyword evidence="2" id="KW-1185">Reference proteome</keyword>
<evidence type="ECO:0000313" key="2">
    <source>
        <dbReference type="Proteomes" id="UP001595978"/>
    </source>
</evidence>
<dbReference type="Proteomes" id="UP001595978">
    <property type="component" value="Unassembled WGS sequence"/>
</dbReference>
<evidence type="ECO:0000313" key="1">
    <source>
        <dbReference type="EMBL" id="MFC5542714.1"/>
    </source>
</evidence>
<gene>
    <name evidence="1" type="ORF">ACFPOH_13460</name>
</gene>
<accession>A0ABW0RD88</accession>